<evidence type="ECO:0000259" key="1">
    <source>
        <dbReference type="PROSITE" id="PS51819"/>
    </source>
</evidence>
<dbReference type="InterPro" id="IPR029068">
    <property type="entry name" value="Glyas_Bleomycin-R_OHBP_Dase"/>
</dbReference>
<dbReference type="Gene3D" id="3.10.180.10">
    <property type="entry name" value="2,3-Dihydroxybiphenyl 1,2-Dioxygenase, domain 1"/>
    <property type="match status" value="1"/>
</dbReference>
<evidence type="ECO:0000313" key="2">
    <source>
        <dbReference type="EMBL" id="GIG19878.1"/>
    </source>
</evidence>
<dbReference type="SUPFAM" id="SSF54593">
    <property type="entry name" value="Glyoxalase/Bleomycin resistance protein/Dihydroxybiphenyl dioxygenase"/>
    <property type="match status" value="1"/>
</dbReference>
<reference evidence="2" key="1">
    <citation type="submission" date="2021-01" db="EMBL/GenBank/DDBJ databases">
        <title>Whole genome shotgun sequence of Cellulomonas chitinilytica NBRC 110799.</title>
        <authorList>
            <person name="Komaki H."/>
            <person name="Tamura T."/>
        </authorList>
    </citation>
    <scope>NUCLEOTIDE SEQUENCE</scope>
    <source>
        <strain evidence="2">NBRC 110799</strain>
    </source>
</reference>
<proteinExistence type="predicted"/>
<dbReference type="Pfam" id="PF00903">
    <property type="entry name" value="Glyoxalase"/>
    <property type="match status" value="1"/>
</dbReference>
<dbReference type="EMBL" id="BONK01000002">
    <property type="protein sequence ID" value="GIG19878.1"/>
    <property type="molecule type" value="Genomic_DNA"/>
</dbReference>
<dbReference type="PANTHER" id="PTHR36437:SF2">
    <property type="entry name" value="GLYOXALASE_BLEOMYCIN RESISTANCE PROTEIN_DIOXYGENASE"/>
    <property type="match status" value="1"/>
</dbReference>
<keyword evidence="3" id="KW-1185">Reference proteome</keyword>
<protein>
    <recommendedName>
        <fullName evidence="1">VOC domain-containing protein</fullName>
    </recommendedName>
</protein>
<dbReference type="InterPro" id="IPR037523">
    <property type="entry name" value="VOC_core"/>
</dbReference>
<sequence length="134" mass="14944">MVRAYARRMIRLRDVTYLVHDHDEALAFFVDALGFAVRQDETFDGGWRRVVVGPQDGGTGLVLALGAPGAPVGRQVGADVAFFLETDDFAAQHERMLRHGIRFREEPRREPYGTVAVFEDLYGGAWDLIEPPVG</sequence>
<dbReference type="InterPro" id="IPR004360">
    <property type="entry name" value="Glyas_Fos-R_dOase_dom"/>
</dbReference>
<accession>A0A919NYC0</accession>
<feature type="domain" description="VOC" evidence="1">
    <location>
        <begin position="11"/>
        <end position="131"/>
    </location>
</feature>
<dbReference type="Proteomes" id="UP000632740">
    <property type="component" value="Unassembled WGS sequence"/>
</dbReference>
<dbReference type="AlphaFoldDB" id="A0A919NYC0"/>
<comment type="caution">
    <text evidence="2">The sequence shown here is derived from an EMBL/GenBank/DDBJ whole genome shotgun (WGS) entry which is preliminary data.</text>
</comment>
<dbReference type="PANTHER" id="PTHR36437">
    <property type="entry name" value="GLYOXALASE/BLEOMYCIN RESISTANCE PROTEIN/DIOXYGENASE"/>
    <property type="match status" value="1"/>
</dbReference>
<organism evidence="2 3">
    <name type="scientific">Cellulomonas chitinilytica</name>
    <dbReference type="NCBI Taxonomy" id="398759"/>
    <lineage>
        <taxon>Bacteria</taxon>
        <taxon>Bacillati</taxon>
        <taxon>Actinomycetota</taxon>
        <taxon>Actinomycetes</taxon>
        <taxon>Micrococcales</taxon>
        <taxon>Cellulomonadaceae</taxon>
        <taxon>Cellulomonas</taxon>
    </lineage>
</organism>
<gene>
    <name evidence="2" type="ORF">Cch01nite_06020</name>
</gene>
<dbReference type="PROSITE" id="PS51819">
    <property type="entry name" value="VOC"/>
    <property type="match status" value="1"/>
</dbReference>
<evidence type="ECO:0000313" key="3">
    <source>
        <dbReference type="Proteomes" id="UP000632740"/>
    </source>
</evidence>
<name>A0A919NYC0_9CELL</name>